<organism evidence="3 4">
    <name type="scientific">Roseinatronobacter bogoriensis subsp. barguzinensis</name>
    <dbReference type="NCBI Taxonomy" id="441209"/>
    <lineage>
        <taxon>Bacteria</taxon>
        <taxon>Pseudomonadati</taxon>
        <taxon>Pseudomonadota</taxon>
        <taxon>Alphaproteobacteria</taxon>
        <taxon>Rhodobacterales</taxon>
        <taxon>Paracoccaceae</taxon>
        <taxon>Roseinatronobacter</taxon>
    </lineage>
</organism>
<feature type="signal peptide" evidence="1">
    <location>
        <begin position="1"/>
        <end position="34"/>
    </location>
</feature>
<dbReference type="InterPro" id="IPR035437">
    <property type="entry name" value="SNase_OB-fold_sf"/>
</dbReference>
<dbReference type="Proteomes" id="UP000228948">
    <property type="component" value="Chromosome"/>
</dbReference>
<sequence length="161" mass="17786">MFRFLRRRSRRPSPLRRFRSFGSVAILAFAGTMALNSCDVPTSVTTAPGASALPADIDFSGRVTRIVDGDTFWISGQDVRIRVWGLDAPETNRPGGAAATAAMTRLVSGQVLHCRTRDIDRFGRIVGQCFLPDGRDITREMIRSGTATEFCRFSLNYYGTC</sequence>
<feature type="domain" description="TNase-like" evidence="2">
    <location>
        <begin position="57"/>
        <end position="147"/>
    </location>
</feature>
<gene>
    <name evidence="3" type="ORF">BG454_01090</name>
</gene>
<evidence type="ECO:0000313" key="4">
    <source>
        <dbReference type="Proteomes" id="UP000228948"/>
    </source>
</evidence>
<dbReference type="STRING" id="441209.GCA_001870665_01016"/>
<proteinExistence type="predicted"/>
<dbReference type="PANTHER" id="PTHR12302">
    <property type="entry name" value="EBNA2 BINDING PROTEIN P100"/>
    <property type="match status" value="1"/>
</dbReference>
<evidence type="ECO:0000259" key="2">
    <source>
        <dbReference type="PROSITE" id="PS50830"/>
    </source>
</evidence>
<dbReference type="PROSITE" id="PS50830">
    <property type="entry name" value="TNASE_3"/>
    <property type="match status" value="1"/>
</dbReference>
<dbReference type="SUPFAM" id="SSF50199">
    <property type="entry name" value="Staphylococcal nuclease"/>
    <property type="match status" value="1"/>
</dbReference>
<feature type="chain" id="PRO_5014662073" description="TNase-like domain-containing protein" evidence="1">
    <location>
        <begin position="35"/>
        <end position="161"/>
    </location>
</feature>
<dbReference type="Gene3D" id="2.40.50.90">
    <property type="match status" value="1"/>
</dbReference>
<dbReference type="OrthoDB" id="9805504at2"/>
<evidence type="ECO:0000313" key="3">
    <source>
        <dbReference type="EMBL" id="ATX64599.1"/>
    </source>
</evidence>
<reference evidence="3 4" key="1">
    <citation type="submission" date="2017-11" db="EMBL/GenBank/DDBJ databases">
        <title>Revised Sequence and Annotation of the Rhodobaca barguzinensis strain alga05 Genome.</title>
        <authorList>
            <person name="Kopejtka K."/>
            <person name="Tomasch J.M."/>
            <person name="Bunk B."/>
            <person name="Koblizek M."/>
        </authorList>
    </citation>
    <scope>NUCLEOTIDE SEQUENCE [LARGE SCALE GENOMIC DNA]</scope>
    <source>
        <strain evidence="4">alga05</strain>
    </source>
</reference>
<keyword evidence="4" id="KW-1185">Reference proteome</keyword>
<dbReference type="AlphaFoldDB" id="A0A2K8K599"/>
<accession>A0A2K8K599</accession>
<dbReference type="PANTHER" id="PTHR12302:SF26">
    <property type="entry name" value="BLR1266 PROTEIN"/>
    <property type="match status" value="1"/>
</dbReference>
<dbReference type="KEGG" id="rbg:BG454_01090"/>
<dbReference type="RefSeq" id="WP_084634743.1">
    <property type="nucleotide sequence ID" value="NZ_CP024899.1"/>
</dbReference>
<evidence type="ECO:0000256" key="1">
    <source>
        <dbReference type="SAM" id="SignalP"/>
    </source>
</evidence>
<dbReference type="SMART" id="SM00318">
    <property type="entry name" value="SNc"/>
    <property type="match status" value="1"/>
</dbReference>
<dbReference type="InterPro" id="IPR016071">
    <property type="entry name" value="Staphylococal_nuclease_OB-fold"/>
</dbReference>
<dbReference type="Pfam" id="PF00565">
    <property type="entry name" value="SNase"/>
    <property type="match status" value="1"/>
</dbReference>
<name>A0A2K8K599_9RHOB</name>
<keyword evidence="1" id="KW-0732">Signal</keyword>
<protein>
    <recommendedName>
        <fullName evidence="2">TNase-like domain-containing protein</fullName>
    </recommendedName>
</protein>
<dbReference type="EMBL" id="CP024899">
    <property type="protein sequence ID" value="ATX64599.1"/>
    <property type="molecule type" value="Genomic_DNA"/>
</dbReference>